<evidence type="ECO:0008006" key="3">
    <source>
        <dbReference type="Google" id="ProtNLM"/>
    </source>
</evidence>
<dbReference type="EMBL" id="CABPRJ010000960">
    <property type="protein sequence ID" value="VVC32937.1"/>
    <property type="molecule type" value="Genomic_DNA"/>
</dbReference>
<keyword evidence="2" id="KW-1185">Reference proteome</keyword>
<accession>A0A5E4MSL8</accession>
<dbReference type="AlphaFoldDB" id="A0A5E4MSL8"/>
<dbReference type="Proteomes" id="UP000325440">
    <property type="component" value="Unassembled WGS sequence"/>
</dbReference>
<sequence length="103" mass="12749">MFTRKKKVIIAYYLYKKMQQKEKRKKKMWVHPILLERKSYGIFYTLFEDLKKDETKFFNFFRMSQVTFQKLLTLVQDKLRHVDTEMRESITPAERLAVTLRYV</sequence>
<evidence type="ECO:0000313" key="1">
    <source>
        <dbReference type="EMBL" id="VVC32937.1"/>
    </source>
</evidence>
<name>A0A5E4MSL8_9HEMI</name>
<reference evidence="1 2" key="1">
    <citation type="submission" date="2019-08" db="EMBL/GenBank/DDBJ databases">
        <authorList>
            <person name="Alioto T."/>
            <person name="Alioto T."/>
            <person name="Gomez Garrido J."/>
        </authorList>
    </citation>
    <scope>NUCLEOTIDE SEQUENCE [LARGE SCALE GENOMIC DNA]</scope>
</reference>
<dbReference type="OrthoDB" id="6623005at2759"/>
<evidence type="ECO:0000313" key="2">
    <source>
        <dbReference type="Proteomes" id="UP000325440"/>
    </source>
</evidence>
<organism evidence="1 2">
    <name type="scientific">Cinara cedri</name>
    <dbReference type="NCBI Taxonomy" id="506608"/>
    <lineage>
        <taxon>Eukaryota</taxon>
        <taxon>Metazoa</taxon>
        <taxon>Ecdysozoa</taxon>
        <taxon>Arthropoda</taxon>
        <taxon>Hexapoda</taxon>
        <taxon>Insecta</taxon>
        <taxon>Pterygota</taxon>
        <taxon>Neoptera</taxon>
        <taxon>Paraneoptera</taxon>
        <taxon>Hemiptera</taxon>
        <taxon>Sternorrhyncha</taxon>
        <taxon>Aphidomorpha</taxon>
        <taxon>Aphidoidea</taxon>
        <taxon>Aphididae</taxon>
        <taxon>Lachninae</taxon>
        <taxon>Cinara</taxon>
    </lineage>
</organism>
<gene>
    <name evidence="1" type="ORF">CINCED_3A007395</name>
</gene>
<proteinExistence type="predicted"/>
<protein>
    <recommendedName>
        <fullName evidence="3">Protein ALP1-like</fullName>
    </recommendedName>
</protein>